<feature type="domain" description="VWFA" evidence="1">
    <location>
        <begin position="19"/>
        <end position="207"/>
    </location>
</feature>
<reference evidence="3" key="2">
    <citation type="journal article" date="2007" name="PLoS Biol.">
        <title>Survey sequencing and comparative analysis of the elephant shark (Callorhinchus milii) genome.</title>
        <authorList>
            <person name="Venkatesh B."/>
            <person name="Kirkness E.F."/>
            <person name="Loh Y.H."/>
            <person name="Halpern A.L."/>
            <person name="Lee A.P."/>
            <person name="Johnson J."/>
            <person name="Dandona N."/>
            <person name="Viswanathan L.D."/>
            <person name="Tay A."/>
            <person name="Venter J.C."/>
            <person name="Strausberg R.L."/>
            <person name="Brenner S."/>
        </authorList>
    </citation>
    <scope>NUCLEOTIDE SEQUENCE [LARGE SCALE GENOMIC DNA]</scope>
</reference>
<dbReference type="PANTHER" id="PTHR24020">
    <property type="entry name" value="COLLAGEN ALPHA"/>
    <property type="match status" value="1"/>
</dbReference>
<accession>A0A4W3KKE2</accession>
<reference evidence="3" key="1">
    <citation type="journal article" date="2006" name="Science">
        <title>Ancient noncoding elements conserved in the human genome.</title>
        <authorList>
            <person name="Venkatesh B."/>
            <person name="Kirkness E.F."/>
            <person name="Loh Y.H."/>
            <person name="Halpern A.L."/>
            <person name="Lee A.P."/>
            <person name="Johnson J."/>
            <person name="Dandona N."/>
            <person name="Viswanathan L.D."/>
            <person name="Tay A."/>
            <person name="Venter J.C."/>
            <person name="Strausberg R.L."/>
            <person name="Brenner S."/>
        </authorList>
    </citation>
    <scope>NUCLEOTIDE SEQUENCE [LARGE SCALE GENOMIC DNA]</scope>
</reference>
<evidence type="ECO:0000259" key="1">
    <source>
        <dbReference type="PROSITE" id="PS50234"/>
    </source>
</evidence>
<evidence type="ECO:0000313" key="2">
    <source>
        <dbReference type="Ensembl" id="ENSCMIP00000048880.1"/>
    </source>
</evidence>
<reference evidence="2" key="5">
    <citation type="submission" date="2025-09" db="UniProtKB">
        <authorList>
            <consortium name="Ensembl"/>
        </authorList>
    </citation>
    <scope>IDENTIFICATION</scope>
</reference>
<dbReference type="AlphaFoldDB" id="A0A4W3KKE2"/>
<dbReference type="Proteomes" id="UP000314986">
    <property type="component" value="Unassembled WGS sequence"/>
</dbReference>
<name>A0A4W3KKE2_CALMI</name>
<dbReference type="InterPro" id="IPR050525">
    <property type="entry name" value="ECM_Assembly_Org"/>
</dbReference>
<dbReference type="InParanoid" id="A0A4W3KKE2"/>
<reference evidence="3" key="3">
    <citation type="journal article" date="2014" name="Nature">
        <title>Elephant shark genome provides unique insights into gnathostome evolution.</title>
        <authorList>
            <consortium name="International Elephant Shark Genome Sequencing Consortium"/>
            <person name="Venkatesh B."/>
            <person name="Lee A.P."/>
            <person name="Ravi V."/>
            <person name="Maurya A.K."/>
            <person name="Lian M.M."/>
            <person name="Swann J.B."/>
            <person name="Ohta Y."/>
            <person name="Flajnik M.F."/>
            <person name="Sutoh Y."/>
            <person name="Kasahara M."/>
            <person name="Hoon S."/>
            <person name="Gangu V."/>
            <person name="Roy S.W."/>
            <person name="Irimia M."/>
            <person name="Korzh V."/>
            <person name="Kondrychyn I."/>
            <person name="Lim Z.W."/>
            <person name="Tay B.H."/>
            <person name="Tohari S."/>
            <person name="Kong K.W."/>
            <person name="Ho S."/>
            <person name="Lorente-Galdos B."/>
            <person name="Quilez J."/>
            <person name="Marques-Bonet T."/>
            <person name="Raney B.J."/>
            <person name="Ingham P.W."/>
            <person name="Tay A."/>
            <person name="Hillier L.W."/>
            <person name="Minx P."/>
            <person name="Boehm T."/>
            <person name="Wilson R.K."/>
            <person name="Brenner S."/>
            <person name="Warren W.C."/>
        </authorList>
    </citation>
    <scope>NUCLEOTIDE SEQUENCE [LARGE SCALE GENOMIC DNA]</scope>
</reference>
<dbReference type="InterPro" id="IPR036465">
    <property type="entry name" value="vWFA_dom_sf"/>
</dbReference>
<dbReference type="SMART" id="SM00327">
    <property type="entry name" value="VWA"/>
    <property type="match status" value="1"/>
</dbReference>
<dbReference type="Ensembl" id="ENSCMIT00000049558.1">
    <property type="protein sequence ID" value="ENSCMIP00000048880.1"/>
    <property type="gene ID" value="ENSCMIG00000019950.1"/>
</dbReference>
<organism evidence="2 3">
    <name type="scientific">Callorhinchus milii</name>
    <name type="common">Ghost shark</name>
    <dbReference type="NCBI Taxonomy" id="7868"/>
    <lineage>
        <taxon>Eukaryota</taxon>
        <taxon>Metazoa</taxon>
        <taxon>Chordata</taxon>
        <taxon>Craniata</taxon>
        <taxon>Vertebrata</taxon>
        <taxon>Chondrichthyes</taxon>
        <taxon>Holocephali</taxon>
        <taxon>Chimaeriformes</taxon>
        <taxon>Callorhinchidae</taxon>
        <taxon>Callorhinchus</taxon>
    </lineage>
</organism>
<dbReference type="InterPro" id="IPR002035">
    <property type="entry name" value="VWF_A"/>
</dbReference>
<reference evidence="2" key="4">
    <citation type="submission" date="2025-08" db="UniProtKB">
        <authorList>
            <consortium name="Ensembl"/>
        </authorList>
    </citation>
    <scope>IDENTIFICATION</scope>
</reference>
<dbReference type="PRINTS" id="PR00453">
    <property type="entry name" value="VWFADOMAIN"/>
</dbReference>
<dbReference type="OMA" id="QFICKEK"/>
<proteinExistence type="predicted"/>
<dbReference type="PROSITE" id="PS50234">
    <property type="entry name" value="VWFA"/>
    <property type="match status" value="1"/>
</dbReference>
<keyword evidence="3" id="KW-1185">Reference proteome</keyword>
<dbReference type="Pfam" id="PF00092">
    <property type="entry name" value="VWA"/>
    <property type="match status" value="1"/>
</dbReference>
<protein>
    <submittedName>
        <fullName evidence="2">Collagen alpha-1(VI) chain-like</fullName>
    </submittedName>
</protein>
<dbReference type="Gene3D" id="3.40.50.410">
    <property type="entry name" value="von Willebrand factor, type A domain"/>
    <property type="match status" value="1"/>
</dbReference>
<evidence type="ECO:0000313" key="3">
    <source>
        <dbReference type="Proteomes" id="UP000314986"/>
    </source>
</evidence>
<sequence>MTLFNNLNHTVGKFTEATDIALVLDGSTSVGKRNFERTKKFVEQVAGRILSSEMDPLKILRLAVIQYSGNNQQILEVPFTNGIEFVIPKVKAINYMDGPTDLPDALRYLTEFYKRVARTDVKKKAVIFSDGRSLSVVREQIPIQAAAAMTAGIQVYSVVVGDGFDEDGICQLVTGRQSGYNYTFVEERVFRVPQYKDLAKIIMHHRLIRKVSLQ</sequence>
<dbReference type="STRING" id="7868.ENSCMIP00000048880"/>
<dbReference type="PANTHER" id="PTHR24020:SF84">
    <property type="entry name" value="VWFA DOMAIN-CONTAINING PROTEIN"/>
    <property type="match status" value="1"/>
</dbReference>
<dbReference type="GeneTree" id="ENSGT00940000181461"/>
<dbReference type="SUPFAM" id="SSF53300">
    <property type="entry name" value="vWA-like"/>
    <property type="match status" value="1"/>
</dbReference>